<name>A0A344J6I1_9GAMM</name>
<dbReference type="SMART" id="SM00388">
    <property type="entry name" value="HisKA"/>
    <property type="match status" value="1"/>
</dbReference>
<dbReference type="Proteomes" id="UP000251842">
    <property type="component" value="Chromosome"/>
</dbReference>
<organism evidence="11 12">
    <name type="scientific">Solilutibacter oculi</name>
    <dbReference type="NCBI Taxonomy" id="2698682"/>
    <lineage>
        <taxon>Bacteria</taxon>
        <taxon>Pseudomonadati</taxon>
        <taxon>Pseudomonadota</taxon>
        <taxon>Gammaproteobacteria</taxon>
        <taxon>Lysobacterales</taxon>
        <taxon>Lysobacteraceae</taxon>
        <taxon>Solilutibacter</taxon>
    </lineage>
</organism>
<dbReference type="CDD" id="cd00082">
    <property type="entry name" value="HisKA"/>
    <property type="match status" value="1"/>
</dbReference>
<feature type="transmembrane region" description="Helical" evidence="9">
    <location>
        <begin position="53"/>
        <end position="74"/>
    </location>
</feature>
<evidence type="ECO:0000256" key="7">
    <source>
        <dbReference type="ARBA" id="ARBA00022840"/>
    </source>
</evidence>
<keyword evidence="5" id="KW-0547">Nucleotide-binding</keyword>
<evidence type="ECO:0000256" key="9">
    <source>
        <dbReference type="SAM" id="Phobius"/>
    </source>
</evidence>
<reference evidence="12" key="1">
    <citation type="submission" date="2018-05" db="EMBL/GenBank/DDBJ databases">
        <title>Luteimonas pekinense sp. nov., isolated from human Meibomian gland secretions, Beijing, China.</title>
        <authorList>
            <person name="Wen T."/>
            <person name="Bai H."/>
            <person name="Lv H."/>
        </authorList>
    </citation>
    <scope>NUCLEOTIDE SEQUENCE [LARGE SCALE GENOMIC DNA]</scope>
    <source>
        <strain evidence="12">83-4</strain>
    </source>
</reference>
<keyword evidence="8" id="KW-0902">Two-component regulatory system</keyword>
<dbReference type="Gene3D" id="1.10.287.130">
    <property type="match status" value="1"/>
</dbReference>
<dbReference type="RefSeq" id="WP_112926854.1">
    <property type="nucleotide sequence ID" value="NZ_CP029556.1"/>
</dbReference>
<sequence>MQQPKRQLPVPFHLLGEEIRLYWVFRIYQGLAVFAAFMTGGQGLYWTPANPELGQVASALFVSAGLAMFGISFLRRMRADWQFYAGATLDIVYVNFVLAAAPGAMGMVMLMLITSIAASALFIHLRFGLLMALLGILTLVAHRFFFAPGSVGDGPAVNTLSIFALGYISMALLFIALILGRIGTKLFSTQRIASERKEEILELSALNEQMLKRLPMGVLVVDEEGDIRSSNEAAMQLLQLPATPGRRSLLLAQPELRRQMEAWERDPTTARAPISMGPEARQIEPQFLHLHPGSDEVLVFLEDTSQAARRAESITLATLGRFSASLAHEIRNPLSAIKYSSQLLSESSNLDVMDRRMLDIVQQQIQRMNGIIDSVLGLARREQAHPQVFDISQMLRDFVAEYVSGFPLDNDELDVQAPLAAQTALADPKHIHQIVMVLVSNARYYGRMPQEPAKMTLRLHTQGTQFAIDVLDEGPGIPEQARKNLFHPFFTTSSHGTGLGLYIARELARANQGDLQYMRRANGSCFRLTLPKADAHPAR</sequence>
<dbReference type="PROSITE" id="PS50109">
    <property type="entry name" value="HIS_KIN"/>
    <property type="match status" value="1"/>
</dbReference>
<keyword evidence="9" id="KW-0812">Transmembrane</keyword>
<dbReference type="InterPro" id="IPR036890">
    <property type="entry name" value="HATPase_C_sf"/>
</dbReference>
<keyword evidence="12" id="KW-1185">Reference proteome</keyword>
<dbReference type="GO" id="GO:0007234">
    <property type="term" value="P:osmosensory signaling via phosphorelay pathway"/>
    <property type="evidence" value="ECO:0007669"/>
    <property type="project" value="TreeGrafter"/>
</dbReference>
<keyword evidence="3" id="KW-0597">Phosphoprotein</keyword>
<dbReference type="KEGG" id="lue:DCD74_08050"/>
<feature type="domain" description="Histidine kinase" evidence="10">
    <location>
        <begin position="325"/>
        <end position="534"/>
    </location>
</feature>
<dbReference type="EMBL" id="CP029556">
    <property type="protein sequence ID" value="AXA84641.1"/>
    <property type="molecule type" value="Genomic_DNA"/>
</dbReference>
<dbReference type="SUPFAM" id="SSF55874">
    <property type="entry name" value="ATPase domain of HSP90 chaperone/DNA topoisomerase II/histidine kinase"/>
    <property type="match status" value="1"/>
</dbReference>
<dbReference type="GO" id="GO:0000156">
    <property type="term" value="F:phosphorelay response regulator activity"/>
    <property type="evidence" value="ECO:0007669"/>
    <property type="project" value="TreeGrafter"/>
</dbReference>
<accession>A0A344J6I1</accession>
<feature type="transmembrane region" description="Helical" evidence="9">
    <location>
        <begin position="130"/>
        <end position="148"/>
    </location>
</feature>
<evidence type="ECO:0000256" key="5">
    <source>
        <dbReference type="ARBA" id="ARBA00022741"/>
    </source>
</evidence>
<feature type="transmembrane region" description="Helical" evidence="9">
    <location>
        <begin position="21"/>
        <end position="41"/>
    </location>
</feature>
<dbReference type="Pfam" id="PF02518">
    <property type="entry name" value="HATPase_c"/>
    <property type="match status" value="1"/>
</dbReference>
<dbReference type="InterPro" id="IPR004358">
    <property type="entry name" value="Sig_transdc_His_kin-like_C"/>
</dbReference>
<dbReference type="PANTHER" id="PTHR42878:SF7">
    <property type="entry name" value="SENSOR HISTIDINE KINASE GLRK"/>
    <property type="match status" value="1"/>
</dbReference>
<proteinExistence type="predicted"/>
<dbReference type="GO" id="GO:0030295">
    <property type="term" value="F:protein kinase activator activity"/>
    <property type="evidence" value="ECO:0007669"/>
    <property type="project" value="TreeGrafter"/>
</dbReference>
<dbReference type="SUPFAM" id="SSF47384">
    <property type="entry name" value="Homodimeric domain of signal transducing histidine kinase"/>
    <property type="match status" value="1"/>
</dbReference>
<dbReference type="Gene3D" id="3.30.565.10">
    <property type="entry name" value="Histidine kinase-like ATPase, C-terminal domain"/>
    <property type="match status" value="1"/>
</dbReference>
<evidence type="ECO:0000259" key="10">
    <source>
        <dbReference type="PROSITE" id="PS50109"/>
    </source>
</evidence>
<gene>
    <name evidence="11" type="ORF">DCD74_08050</name>
</gene>
<feature type="transmembrane region" description="Helical" evidence="9">
    <location>
        <begin position="160"/>
        <end position="182"/>
    </location>
</feature>
<dbReference type="InterPro" id="IPR003594">
    <property type="entry name" value="HATPase_dom"/>
</dbReference>
<dbReference type="SMART" id="SM00387">
    <property type="entry name" value="HATPase_c"/>
    <property type="match status" value="1"/>
</dbReference>
<dbReference type="Gene3D" id="3.30.450.20">
    <property type="entry name" value="PAS domain"/>
    <property type="match status" value="1"/>
</dbReference>
<evidence type="ECO:0000256" key="3">
    <source>
        <dbReference type="ARBA" id="ARBA00022553"/>
    </source>
</evidence>
<evidence type="ECO:0000256" key="4">
    <source>
        <dbReference type="ARBA" id="ARBA00022679"/>
    </source>
</evidence>
<evidence type="ECO:0000256" key="2">
    <source>
        <dbReference type="ARBA" id="ARBA00012438"/>
    </source>
</evidence>
<dbReference type="PRINTS" id="PR00344">
    <property type="entry name" value="BCTRLSENSOR"/>
</dbReference>
<dbReference type="InterPro" id="IPR005467">
    <property type="entry name" value="His_kinase_dom"/>
</dbReference>
<dbReference type="PANTHER" id="PTHR42878">
    <property type="entry name" value="TWO-COMPONENT HISTIDINE KINASE"/>
    <property type="match status" value="1"/>
</dbReference>
<dbReference type="GO" id="GO:0000155">
    <property type="term" value="F:phosphorelay sensor kinase activity"/>
    <property type="evidence" value="ECO:0007669"/>
    <property type="project" value="InterPro"/>
</dbReference>
<dbReference type="InterPro" id="IPR050351">
    <property type="entry name" value="BphY/WalK/GraS-like"/>
</dbReference>
<protein>
    <recommendedName>
        <fullName evidence="2">histidine kinase</fullName>
        <ecNumber evidence="2">2.7.13.3</ecNumber>
    </recommendedName>
</protein>
<dbReference type="AlphaFoldDB" id="A0A344J6I1"/>
<dbReference type="GO" id="GO:0005524">
    <property type="term" value="F:ATP binding"/>
    <property type="evidence" value="ECO:0007669"/>
    <property type="project" value="UniProtKB-KW"/>
</dbReference>
<keyword evidence="6 11" id="KW-0418">Kinase</keyword>
<evidence type="ECO:0000313" key="12">
    <source>
        <dbReference type="Proteomes" id="UP000251842"/>
    </source>
</evidence>
<dbReference type="InterPro" id="IPR003661">
    <property type="entry name" value="HisK_dim/P_dom"/>
</dbReference>
<comment type="catalytic activity">
    <reaction evidence="1">
        <text>ATP + protein L-histidine = ADP + protein N-phospho-L-histidine.</text>
        <dbReference type="EC" id="2.7.13.3"/>
    </reaction>
</comment>
<evidence type="ECO:0000313" key="11">
    <source>
        <dbReference type="EMBL" id="AXA84641.1"/>
    </source>
</evidence>
<evidence type="ECO:0000256" key="8">
    <source>
        <dbReference type="ARBA" id="ARBA00023012"/>
    </source>
</evidence>
<keyword evidence="9" id="KW-0472">Membrane</keyword>
<evidence type="ECO:0000256" key="1">
    <source>
        <dbReference type="ARBA" id="ARBA00000085"/>
    </source>
</evidence>
<dbReference type="OrthoDB" id="9815750at2"/>
<dbReference type="Pfam" id="PF00512">
    <property type="entry name" value="HisKA"/>
    <property type="match status" value="1"/>
</dbReference>
<keyword evidence="9" id="KW-1133">Transmembrane helix</keyword>
<keyword evidence="7" id="KW-0067">ATP-binding</keyword>
<dbReference type="EC" id="2.7.13.3" evidence="2"/>
<evidence type="ECO:0000256" key="6">
    <source>
        <dbReference type="ARBA" id="ARBA00022777"/>
    </source>
</evidence>
<keyword evidence="4" id="KW-0808">Transferase</keyword>
<dbReference type="InterPro" id="IPR036097">
    <property type="entry name" value="HisK_dim/P_sf"/>
</dbReference>